<organism evidence="1">
    <name type="scientific">Tanacetum cinerariifolium</name>
    <name type="common">Dalmatian daisy</name>
    <name type="synonym">Chrysanthemum cinerariifolium</name>
    <dbReference type="NCBI Taxonomy" id="118510"/>
    <lineage>
        <taxon>Eukaryota</taxon>
        <taxon>Viridiplantae</taxon>
        <taxon>Streptophyta</taxon>
        <taxon>Embryophyta</taxon>
        <taxon>Tracheophyta</taxon>
        <taxon>Spermatophyta</taxon>
        <taxon>Magnoliopsida</taxon>
        <taxon>eudicotyledons</taxon>
        <taxon>Gunneridae</taxon>
        <taxon>Pentapetalae</taxon>
        <taxon>asterids</taxon>
        <taxon>campanulids</taxon>
        <taxon>Asterales</taxon>
        <taxon>Asteraceae</taxon>
        <taxon>Asteroideae</taxon>
        <taxon>Anthemideae</taxon>
        <taxon>Anthemidinae</taxon>
        <taxon>Tanacetum</taxon>
    </lineage>
</organism>
<gene>
    <name evidence="1" type="ORF">Tci_923690</name>
</gene>
<protein>
    <submittedName>
        <fullName evidence="1">Uncharacterized protein</fullName>
    </submittedName>
</protein>
<proteinExistence type="predicted"/>
<accession>A0A699X3P6</accession>
<comment type="caution">
    <text evidence="1">The sequence shown here is derived from an EMBL/GenBank/DDBJ whole genome shotgun (WGS) entry which is preliminary data.</text>
</comment>
<feature type="non-terminal residue" evidence="1">
    <location>
        <position position="1"/>
    </location>
</feature>
<sequence length="61" mass="6457">IARVQGLVLHRNGVNANAVLLHALDVLHEVLRVGTVKLRLERAALALAVGLHPSGRAPGRP</sequence>
<evidence type="ECO:0000313" key="1">
    <source>
        <dbReference type="EMBL" id="GFD51721.1"/>
    </source>
</evidence>
<reference evidence="1" key="1">
    <citation type="journal article" date="2019" name="Sci. Rep.">
        <title>Draft genome of Tanacetum cinerariifolium, the natural source of mosquito coil.</title>
        <authorList>
            <person name="Yamashiro T."/>
            <person name="Shiraishi A."/>
            <person name="Satake H."/>
            <person name="Nakayama K."/>
        </authorList>
    </citation>
    <scope>NUCLEOTIDE SEQUENCE</scope>
</reference>
<dbReference type="EMBL" id="BKCJ011773495">
    <property type="protein sequence ID" value="GFD51721.1"/>
    <property type="molecule type" value="Genomic_DNA"/>
</dbReference>
<dbReference type="AlphaFoldDB" id="A0A699X3P6"/>
<name>A0A699X3P6_TANCI</name>